<proteinExistence type="predicted"/>
<protein>
    <submittedName>
        <fullName evidence="2">Amidohydrolase family protein</fullName>
    </submittedName>
</protein>
<dbReference type="SUPFAM" id="SSF51556">
    <property type="entry name" value="Metallo-dependent hydrolases"/>
    <property type="match status" value="1"/>
</dbReference>
<dbReference type="EMBL" id="JAFLCK010000027">
    <property type="protein sequence ID" value="MBN8661920.1"/>
    <property type="molecule type" value="Genomic_DNA"/>
</dbReference>
<evidence type="ECO:0000313" key="3">
    <source>
        <dbReference type="Proteomes" id="UP000664277"/>
    </source>
</evidence>
<dbReference type="Gene3D" id="3.20.20.140">
    <property type="entry name" value="Metal-dependent hydrolases"/>
    <property type="match status" value="1"/>
</dbReference>
<dbReference type="PANTHER" id="PTHR43383">
    <property type="entry name" value="NODULIN 6"/>
    <property type="match status" value="1"/>
</dbReference>
<dbReference type="AlphaFoldDB" id="A0A8J7PN63"/>
<dbReference type="Pfam" id="PF04909">
    <property type="entry name" value="Amidohydro_2"/>
    <property type="match status" value="1"/>
</dbReference>
<dbReference type="InterPro" id="IPR006680">
    <property type="entry name" value="Amidohydro-rel"/>
</dbReference>
<dbReference type="Proteomes" id="UP000664277">
    <property type="component" value="Unassembled WGS sequence"/>
</dbReference>
<comment type="caution">
    <text evidence="2">The sequence shown here is derived from an EMBL/GenBank/DDBJ whole genome shotgun (WGS) entry which is preliminary data.</text>
</comment>
<feature type="domain" description="Amidohydrolase-related" evidence="1">
    <location>
        <begin position="190"/>
        <end position="375"/>
    </location>
</feature>
<evidence type="ECO:0000259" key="1">
    <source>
        <dbReference type="Pfam" id="PF04909"/>
    </source>
</evidence>
<dbReference type="PANTHER" id="PTHR43383:SF2">
    <property type="entry name" value="AMIDOHYDROLASE 2 FAMILY PROTEIN"/>
    <property type="match status" value="1"/>
</dbReference>
<name>A0A8J7PN63_9BACT</name>
<sequence length="375" mass="41672">MIRAIDNHAHSISSDYLKVCPEKEFFAFLTESSQPRMKEMACRSLNAELLKAELYRSFNVSDFDEYMALRAGSAHAHLNQLFDLAGLDTLLIDDGFSRSFLNLAAFSSICGTRRIFRVFRLESLFEEAVKGEDTLAGCLALVKARLSHLGKEEIKTVALKSVLAYRGGLSLSTKLAELESFGELASLSEAEYAKFRGILLKSGRIDSSLAPLYLLLLAEAFRFARAEQLPVQIHCGLGDDDALLEESNPLRLQPFIRALSRLEKLPKLVLLHTFPYVKEAAYLASMYEEIYFDLSLCSFLAAPALGQGIKEALAVAPYEKLLAGSDGHSQPESHFWGMFNYRSALGEALQGCQASLREKITESVLCQNASLLYRI</sequence>
<accession>A0A8J7PN63</accession>
<evidence type="ECO:0000313" key="2">
    <source>
        <dbReference type="EMBL" id="MBN8661920.1"/>
    </source>
</evidence>
<gene>
    <name evidence="2" type="ORF">J0M35_16250</name>
</gene>
<reference evidence="2" key="1">
    <citation type="submission" date="2021-02" db="EMBL/GenBank/DDBJ databases">
        <title>Genome-Resolved Metagenomics of a Microbial Community Performing Photosynthetic Biological Nutrient Removal.</title>
        <authorList>
            <person name="Mcdaniel E.A."/>
        </authorList>
    </citation>
    <scope>NUCLEOTIDE SEQUENCE</scope>
    <source>
        <strain evidence="2">UWPOB_OBS1</strain>
    </source>
</reference>
<organism evidence="2 3">
    <name type="scientific">Candidatus Obscuribacter phosphatis</name>
    <dbReference type="NCBI Taxonomy" id="1906157"/>
    <lineage>
        <taxon>Bacteria</taxon>
        <taxon>Bacillati</taxon>
        <taxon>Candidatus Melainabacteria</taxon>
        <taxon>Candidatus Obscuribacterales</taxon>
        <taxon>Candidatus Obscuribacteraceae</taxon>
        <taxon>Candidatus Obscuribacter</taxon>
    </lineage>
</organism>
<dbReference type="GO" id="GO:0016787">
    <property type="term" value="F:hydrolase activity"/>
    <property type="evidence" value="ECO:0007669"/>
    <property type="project" value="InterPro"/>
</dbReference>
<dbReference type="InterPro" id="IPR032466">
    <property type="entry name" value="Metal_Hydrolase"/>
</dbReference>